<keyword evidence="2" id="KW-1185">Reference proteome</keyword>
<evidence type="ECO:0000313" key="2">
    <source>
        <dbReference type="Proteomes" id="UP001295684"/>
    </source>
</evidence>
<dbReference type="AlphaFoldDB" id="A0AAD1US31"/>
<proteinExistence type="predicted"/>
<comment type="caution">
    <text evidence="1">The sequence shown here is derived from an EMBL/GenBank/DDBJ whole genome shotgun (WGS) entry which is preliminary data.</text>
</comment>
<protein>
    <submittedName>
        <fullName evidence="1">Uncharacterized protein</fullName>
    </submittedName>
</protein>
<reference evidence="1" key="1">
    <citation type="submission" date="2023-07" db="EMBL/GenBank/DDBJ databases">
        <authorList>
            <consortium name="AG Swart"/>
            <person name="Singh M."/>
            <person name="Singh A."/>
            <person name="Seah K."/>
            <person name="Emmerich C."/>
        </authorList>
    </citation>
    <scope>NUCLEOTIDE SEQUENCE</scope>
    <source>
        <strain evidence="1">DP1</strain>
    </source>
</reference>
<dbReference type="EMBL" id="CAMPGE010011429">
    <property type="protein sequence ID" value="CAI2370264.1"/>
    <property type="molecule type" value="Genomic_DNA"/>
</dbReference>
<dbReference type="Proteomes" id="UP001295684">
    <property type="component" value="Unassembled WGS sequence"/>
</dbReference>
<gene>
    <name evidence="1" type="ORF">ECRASSUSDP1_LOCUS11573</name>
</gene>
<evidence type="ECO:0000313" key="1">
    <source>
        <dbReference type="EMBL" id="CAI2370264.1"/>
    </source>
</evidence>
<sequence>MMDRSQNESRNTLFSIYDGFNLGGKSPVCGANDYKKGTSKNLIRIKESKNIIPGRDGLFKIAIDQVNQLTDDILSSRIPGRRSEQKRNDTLDFPIDNFSEKSAVKSSRRISNNRNNLFQNSVIQESMIKKNKRLKKSVVLRKSACNYYKKTEINKSIPLGIRPIKSINLPNISNFCHKPNSMFNNSKFFRGTPKIVADSHRKRIKHFGKYIKISSNNNSVRQESIPLTDHFRSISVSNSKGSVITLKIPDNATKSCERNSIEGSPRKGIFPTPNRITKQNYFLKENLFKEDPNIQRMSFGKPIFQIV</sequence>
<accession>A0AAD1US31</accession>
<organism evidence="1 2">
    <name type="scientific">Euplotes crassus</name>
    <dbReference type="NCBI Taxonomy" id="5936"/>
    <lineage>
        <taxon>Eukaryota</taxon>
        <taxon>Sar</taxon>
        <taxon>Alveolata</taxon>
        <taxon>Ciliophora</taxon>
        <taxon>Intramacronucleata</taxon>
        <taxon>Spirotrichea</taxon>
        <taxon>Hypotrichia</taxon>
        <taxon>Euplotida</taxon>
        <taxon>Euplotidae</taxon>
        <taxon>Moneuplotes</taxon>
    </lineage>
</organism>
<name>A0AAD1US31_EUPCR</name>